<feature type="transmembrane region" description="Helical" evidence="1">
    <location>
        <begin position="96"/>
        <end position="115"/>
    </location>
</feature>
<keyword evidence="3" id="KW-1185">Reference proteome</keyword>
<protein>
    <recommendedName>
        <fullName evidence="4">Increased loss of mitochondrial DNA protein 1</fullName>
    </recommendedName>
</protein>
<keyword evidence="1" id="KW-1133">Transmembrane helix</keyword>
<feature type="transmembrane region" description="Helical" evidence="1">
    <location>
        <begin position="56"/>
        <end position="76"/>
    </location>
</feature>
<dbReference type="Proteomes" id="UP000250266">
    <property type="component" value="Unassembled WGS sequence"/>
</dbReference>
<dbReference type="AlphaFoldDB" id="A0A8E2DZW1"/>
<organism evidence="2 3">
    <name type="scientific">Lepidopterella palustris CBS 459.81</name>
    <dbReference type="NCBI Taxonomy" id="1314670"/>
    <lineage>
        <taxon>Eukaryota</taxon>
        <taxon>Fungi</taxon>
        <taxon>Dikarya</taxon>
        <taxon>Ascomycota</taxon>
        <taxon>Pezizomycotina</taxon>
        <taxon>Dothideomycetes</taxon>
        <taxon>Pleosporomycetidae</taxon>
        <taxon>Mytilinidiales</taxon>
        <taxon>Argynnaceae</taxon>
        <taxon>Lepidopterella</taxon>
    </lineage>
</organism>
<evidence type="ECO:0000313" key="3">
    <source>
        <dbReference type="Proteomes" id="UP000250266"/>
    </source>
</evidence>
<gene>
    <name evidence="2" type="ORF">K432DRAFT_409550</name>
</gene>
<evidence type="ECO:0008006" key="4">
    <source>
        <dbReference type="Google" id="ProtNLM"/>
    </source>
</evidence>
<accession>A0A8E2DZW1</accession>
<dbReference type="OrthoDB" id="5299849at2759"/>
<evidence type="ECO:0000313" key="2">
    <source>
        <dbReference type="EMBL" id="OCK74821.1"/>
    </source>
</evidence>
<name>A0A8E2DZW1_9PEZI</name>
<keyword evidence="1" id="KW-0812">Transmembrane</keyword>
<evidence type="ECO:0000256" key="1">
    <source>
        <dbReference type="SAM" id="Phobius"/>
    </source>
</evidence>
<dbReference type="EMBL" id="KV745408">
    <property type="protein sequence ID" value="OCK74821.1"/>
    <property type="molecule type" value="Genomic_DNA"/>
</dbReference>
<dbReference type="Pfam" id="PF10311">
    <property type="entry name" value="Ilm1"/>
    <property type="match status" value="1"/>
</dbReference>
<dbReference type="PANTHER" id="PTHR28029:SF1">
    <property type="entry name" value="PROTEIN ILM1"/>
    <property type="match status" value="1"/>
</dbReference>
<sequence>MAIISAFSIIRALSLFHLTLAFYFLTSPKTIANQNVVFLLGESMRLPTPTVFFKPSAATAFTAVILAFLAISDLTAVSLPEEYAYIYWGTQTPVRLVFLFAITGYTYMFKEGGIFAAKGLGYTPGAGEHLKNSVVFTWGFLELATWFWVFVTLRDERRQKAYRLIEKRKAEMERMEGMSL</sequence>
<keyword evidence="1" id="KW-0472">Membrane</keyword>
<dbReference type="PANTHER" id="PTHR28029">
    <property type="entry name" value="PROTEIN ILM1"/>
    <property type="match status" value="1"/>
</dbReference>
<reference evidence="2 3" key="1">
    <citation type="journal article" date="2016" name="Nat. Commun.">
        <title>Ectomycorrhizal ecology is imprinted in the genome of the dominant symbiotic fungus Cenococcum geophilum.</title>
        <authorList>
            <consortium name="DOE Joint Genome Institute"/>
            <person name="Peter M."/>
            <person name="Kohler A."/>
            <person name="Ohm R.A."/>
            <person name="Kuo A."/>
            <person name="Krutzmann J."/>
            <person name="Morin E."/>
            <person name="Arend M."/>
            <person name="Barry K.W."/>
            <person name="Binder M."/>
            <person name="Choi C."/>
            <person name="Clum A."/>
            <person name="Copeland A."/>
            <person name="Grisel N."/>
            <person name="Haridas S."/>
            <person name="Kipfer T."/>
            <person name="LaButti K."/>
            <person name="Lindquist E."/>
            <person name="Lipzen A."/>
            <person name="Maire R."/>
            <person name="Meier B."/>
            <person name="Mihaltcheva S."/>
            <person name="Molinier V."/>
            <person name="Murat C."/>
            <person name="Poggeler S."/>
            <person name="Quandt C.A."/>
            <person name="Sperisen C."/>
            <person name="Tritt A."/>
            <person name="Tisserant E."/>
            <person name="Crous P.W."/>
            <person name="Henrissat B."/>
            <person name="Nehls U."/>
            <person name="Egli S."/>
            <person name="Spatafora J.W."/>
            <person name="Grigoriev I.V."/>
            <person name="Martin F.M."/>
        </authorList>
    </citation>
    <scope>NUCLEOTIDE SEQUENCE [LARGE SCALE GENOMIC DNA]</scope>
    <source>
        <strain evidence="2 3">CBS 459.81</strain>
    </source>
</reference>
<feature type="transmembrane region" description="Helical" evidence="1">
    <location>
        <begin position="135"/>
        <end position="153"/>
    </location>
</feature>
<dbReference type="InterPro" id="IPR018815">
    <property type="entry name" value="Incr_loss_mito_DNA_1"/>
</dbReference>
<proteinExistence type="predicted"/>